<feature type="compositionally biased region" description="Low complexity" evidence="1">
    <location>
        <begin position="64"/>
        <end position="74"/>
    </location>
</feature>
<evidence type="ECO:0000313" key="3">
    <source>
        <dbReference type="Proteomes" id="UP000026915"/>
    </source>
</evidence>
<accession>A0A061E850</accession>
<evidence type="ECO:0000256" key="1">
    <source>
        <dbReference type="SAM" id="MobiDB-lite"/>
    </source>
</evidence>
<sequence>MKFVDNVKVGIPMLQQFPPNDLMSQNSFSLYLEVRNQHLTSEEVDSRHEEGDAAADDTEMFCGNSEILENNNLESRMEAKPQQTDKLRSAR</sequence>
<feature type="region of interest" description="Disordered" evidence="1">
    <location>
        <begin position="41"/>
        <end position="91"/>
    </location>
</feature>
<name>A0A061E850_THECC</name>
<feature type="compositionally biased region" description="Basic and acidic residues" evidence="1">
    <location>
        <begin position="75"/>
        <end position="91"/>
    </location>
</feature>
<dbReference type="Proteomes" id="UP000026915">
    <property type="component" value="Chromosome 2"/>
</dbReference>
<gene>
    <name evidence="2" type="ORF">TCM_011073</name>
</gene>
<reference evidence="2 3" key="1">
    <citation type="journal article" date="2013" name="Genome Biol.">
        <title>The genome sequence of the most widely cultivated cacao type and its use to identify candidate genes regulating pod color.</title>
        <authorList>
            <person name="Motamayor J.C."/>
            <person name="Mockaitis K."/>
            <person name="Schmutz J."/>
            <person name="Haiminen N."/>
            <person name="Iii D.L."/>
            <person name="Cornejo O."/>
            <person name="Findley S.D."/>
            <person name="Zheng P."/>
            <person name="Utro F."/>
            <person name="Royaert S."/>
            <person name="Saski C."/>
            <person name="Jenkins J."/>
            <person name="Podicheti R."/>
            <person name="Zhao M."/>
            <person name="Scheffler B.E."/>
            <person name="Stack J.C."/>
            <person name="Feltus F.A."/>
            <person name="Mustiga G.M."/>
            <person name="Amores F."/>
            <person name="Phillips W."/>
            <person name="Marelli J.P."/>
            <person name="May G.D."/>
            <person name="Shapiro H."/>
            <person name="Ma J."/>
            <person name="Bustamante C.D."/>
            <person name="Schnell R.J."/>
            <person name="Main D."/>
            <person name="Gilbert D."/>
            <person name="Parida L."/>
            <person name="Kuhn D.N."/>
        </authorList>
    </citation>
    <scope>NUCLEOTIDE SEQUENCE [LARGE SCALE GENOMIC DNA]</scope>
    <source>
        <strain evidence="3">cv. Matina 1-6</strain>
    </source>
</reference>
<organism evidence="2 3">
    <name type="scientific">Theobroma cacao</name>
    <name type="common">Cacao</name>
    <name type="synonym">Cocoa</name>
    <dbReference type="NCBI Taxonomy" id="3641"/>
    <lineage>
        <taxon>Eukaryota</taxon>
        <taxon>Viridiplantae</taxon>
        <taxon>Streptophyta</taxon>
        <taxon>Embryophyta</taxon>
        <taxon>Tracheophyta</taxon>
        <taxon>Spermatophyta</taxon>
        <taxon>Magnoliopsida</taxon>
        <taxon>eudicotyledons</taxon>
        <taxon>Gunneridae</taxon>
        <taxon>Pentapetalae</taxon>
        <taxon>rosids</taxon>
        <taxon>malvids</taxon>
        <taxon>Malvales</taxon>
        <taxon>Malvaceae</taxon>
        <taxon>Byttnerioideae</taxon>
        <taxon>Theobroma</taxon>
    </lineage>
</organism>
<dbReference type="HOGENOM" id="CLU_2431402_0_0_1"/>
<evidence type="ECO:0000313" key="2">
    <source>
        <dbReference type="EMBL" id="EOY01131.1"/>
    </source>
</evidence>
<dbReference type="InParanoid" id="A0A061E850"/>
<dbReference type="Gramene" id="EOY01131">
    <property type="protein sequence ID" value="EOY01131"/>
    <property type="gene ID" value="TCM_011073"/>
</dbReference>
<proteinExistence type="predicted"/>
<protein>
    <submittedName>
        <fullName evidence="2">Uncharacterized protein</fullName>
    </submittedName>
</protein>
<dbReference type="EMBL" id="CM001880">
    <property type="protein sequence ID" value="EOY01131.1"/>
    <property type="molecule type" value="Genomic_DNA"/>
</dbReference>
<keyword evidence="3" id="KW-1185">Reference proteome</keyword>
<feature type="compositionally biased region" description="Basic and acidic residues" evidence="1">
    <location>
        <begin position="41"/>
        <end position="51"/>
    </location>
</feature>
<dbReference type="AlphaFoldDB" id="A0A061E850"/>